<dbReference type="AlphaFoldDB" id="A0A4Z2EXL6"/>
<evidence type="ECO:0000313" key="1">
    <source>
        <dbReference type="EMBL" id="TNN33350.1"/>
    </source>
</evidence>
<organism evidence="1 2">
    <name type="scientific">Liparis tanakae</name>
    <name type="common">Tanaka's snailfish</name>
    <dbReference type="NCBI Taxonomy" id="230148"/>
    <lineage>
        <taxon>Eukaryota</taxon>
        <taxon>Metazoa</taxon>
        <taxon>Chordata</taxon>
        <taxon>Craniata</taxon>
        <taxon>Vertebrata</taxon>
        <taxon>Euteleostomi</taxon>
        <taxon>Actinopterygii</taxon>
        <taxon>Neopterygii</taxon>
        <taxon>Teleostei</taxon>
        <taxon>Neoteleostei</taxon>
        <taxon>Acanthomorphata</taxon>
        <taxon>Eupercaria</taxon>
        <taxon>Perciformes</taxon>
        <taxon>Cottioidei</taxon>
        <taxon>Cottales</taxon>
        <taxon>Liparidae</taxon>
        <taxon>Liparis</taxon>
    </lineage>
</organism>
<reference evidence="1 2" key="1">
    <citation type="submission" date="2019-03" db="EMBL/GenBank/DDBJ databases">
        <title>First draft genome of Liparis tanakae, snailfish: a comprehensive survey of snailfish specific genes.</title>
        <authorList>
            <person name="Kim W."/>
            <person name="Song I."/>
            <person name="Jeong J.-H."/>
            <person name="Kim D."/>
            <person name="Kim S."/>
            <person name="Ryu S."/>
            <person name="Song J.Y."/>
            <person name="Lee S.K."/>
        </authorList>
    </citation>
    <scope>NUCLEOTIDE SEQUENCE [LARGE SCALE GENOMIC DNA]</scope>
    <source>
        <tissue evidence="1">Muscle</tissue>
    </source>
</reference>
<comment type="caution">
    <text evidence="1">The sequence shown here is derived from an EMBL/GenBank/DDBJ whole genome shotgun (WGS) entry which is preliminary data.</text>
</comment>
<dbReference type="EMBL" id="SRLO01002268">
    <property type="protein sequence ID" value="TNN33350.1"/>
    <property type="molecule type" value="Genomic_DNA"/>
</dbReference>
<name>A0A4Z2EXL6_9TELE</name>
<accession>A0A4Z2EXL6</accession>
<protein>
    <submittedName>
        <fullName evidence="1">Thrombospondin type-1 domain-containing protein 7A</fullName>
    </submittedName>
</protein>
<sequence>MSLGPVVARRERSIRRATLTRVAYGCLEARSAENRDTPKTAGGTQTWERCLVVEEMEFERISLRPMDNDLCLSISPNTTQLCHISCPVECEVSSWSAWGPCTFENCQDQAAKKGEEETVDGVVSASSSFWTAVIAPSSSFSELMRRETGRSHRFKLRKRRIANEPTGGTGSCPHLAEAVPCEEPACFDWLLAALEECVPDNERPCGAGTQNPRVQCVNGDGEEAAMMSS</sequence>
<proteinExistence type="predicted"/>
<evidence type="ECO:0000313" key="2">
    <source>
        <dbReference type="Proteomes" id="UP000314294"/>
    </source>
</evidence>
<gene>
    <name evidence="1" type="primary">Thsd7a_1</name>
    <name evidence="1" type="ORF">EYF80_056484</name>
</gene>
<dbReference type="OrthoDB" id="5814848at2759"/>
<keyword evidence="2" id="KW-1185">Reference proteome</keyword>
<dbReference type="Proteomes" id="UP000314294">
    <property type="component" value="Unassembled WGS sequence"/>
</dbReference>